<organism evidence="1">
    <name type="scientific">Chromera velia CCMP2878</name>
    <dbReference type="NCBI Taxonomy" id="1169474"/>
    <lineage>
        <taxon>Eukaryota</taxon>
        <taxon>Sar</taxon>
        <taxon>Alveolata</taxon>
        <taxon>Colpodellida</taxon>
        <taxon>Chromeraceae</taxon>
        <taxon>Chromera</taxon>
    </lineage>
</organism>
<gene>
    <name evidence="1" type="ORF">Cvel_3483</name>
</gene>
<protein>
    <submittedName>
        <fullName evidence="1">Uncharacterized protein</fullName>
    </submittedName>
</protein>
<reference evidence="1" key="1">
    <citation type="submission" date="2014-11" db="EMBL/GenBank/DDBJ databases">
        <authorList>
            <person name="Otto D Thomas"/>
            <person name="Naeem Raeece"/>
        </authorList>
    </citation>
    <scope>NUCLEOTIDE SEQUENCE</scope>
</reference>
<sequence length="184" mass="19986">MQTPQNANSAGVKSPGVIVIPGGGGKSSLVSKFGNLFVDIDSYWDAEGDVESKMIKDWQAARSSGDLHAEKALVDECVLFKAKECERLGTGGRVVLVQIPEQAMIILGSSPVSEKPEIVDDRLLVLSPTSSLHAEALEAKGEPEWVRDICRVQREKVNSHGQVEEYSSWDALAERACAFALKYI</sequence>
<dbReference type="VEuPathDB" id="CryptoDB:Cvel_3483"/>
<proteinExistence type="predicted"/>
<dbReference type="AlphaFoldDB" id="A0A0G4FL96"/>
<name>A0A0G4FL96_9ALVE</name>
<dbReference type="EMBL" id="CDMZ01000452">
    <property type="protein sequence ID" value="CEM14691.1"/>
    <property type="molecule type" value="Genomic_DNA"/>
</dbReference>
<accession>A0A0G4FL96</accession>
<evidence type="ECO:0000313" key="1">
    <source>
        <dbReference type="EMBL" id="CEM14691.1"/>
    </source>
</evidence>